<evidence type="ECO:0000256" key="2">
    <source>
        <dbReference type="SAM" id="Phobius"/>
    </source>
</evidence>
<gene>
    <name evidence="3" type="ORF">CSSPJE1EN1_LOCUS7246</name>
</gene>
<organism evidence="3 4">
    <name type="scientific">Sphagnum jensenii</name>
    <dbReference type="NCBI Taxonomy" id="128206"/>
    <lineage>
        <taxon>Eukaryota</taxon>
        <taxon>Viridiplantae</taxon>
        <taxon>Streptophyta</taxon>
        <taxon>Embryophyta</taxon>
        <taxon>Bryophyta</taxon>
        <taxon>Sphagnophytina</taxon>
        <taxon>Sphagnopsida</taxon>
        <taxon>Sphagnales</taxon>
        <taxon>Sphagnaceae</taxon>
        <taxon>Sphagnum</taxon>
    </lineage>
</organism>
<reference evidence="3" key="1">
    <citation type="submission" date="2024-02" db="EMBL/GenBank/DDBJ databases">
        <authorList>
            <consortium name="ELIXIR-Norway"/>
            <consortium name="Elixir Norway"/>
        </authorList>
    </citation>
    <scope>NUCLEOTIDE SEQUENCE</scope>
</reference>
<dbReference type="EMBL" id="OZ020109">
    <property type="protein sequence ID" value="CAK9261768.1"/>
    <property type="molecule type" value="Genomic_DNA"/>
</dbReference>
<sequence length="166" mass="18467">MSGKRHVNVNDGTQRKIESDGAGRNTASSSQPGSNTDLERETLRDMTFLERQVQDLTLMRGLSWSEDNLLTVELENWNRQSKLAEERYYKALEEVRGVKNEIYQVVGFFSAFQGLLLTSAVTEPIVVGCKNGAYLIALSGFAMAIAVVGILQKKSIIQDMKSYING</sequence>
<feature type="compositionally biased region" description="Polar residues" evidence="1">
    <location>
        <begin position="25"/>
        <end position="36"/>
    </location>
</feature>
<feature type="region of interest" description="Disordered" evidence="1">
    <location>
        <begin position="1"/>
        <end position="41"/>
    </location>
</feature>
<name>A0ABP0W4Q4_9BRYO</name>
<protein>
    <recommendedName>
        <fullName evidence="5">Transmembrane protein</fullName>
    </recommendedName>
</protein>
<evidence type="ECO:0000313" key="3">
    <source>
        <dbReference type="EMBL" id="CAK9261768.1"/>
    </source>
</evidence>
<evidence type="ECO:0000313" key="4">
    <source>
        <dbReference type="Proteomes" id="UP001497444"/>
    </source>
</evidence>
<proteinExistence type="predicted"/>
<accession>A0ABP0W4Q4</accession>
<dbReference type="Proteomes" id="UP001497444">
    <property type="component" value="Chromosome 14"/>
</dbReference>
<feature type="transmembrane region" description="Helical" evidence="2">
    <location>
        <begin position="102"/>
        <end position="121"/>
    </location>
</feature>
<keyword evidence="2" id="KW-0472">Membrane</keyword>
<feature type="transmembrane region" description="Helical" evidence="2">
    <location>
        <begin position="133"/>
        <end position="151"/>
    </location>
</feature>
<keyword evidence="2" id="KW-0812">Transmembrane</keyword>
<keyword evidence="2" id="KW-1133">Transmembrane helix</keyword>
<evidence type="ECO:0000256" key="1">
    <source>
        <dbReference type="SAM" id="MobiDB-lite"/>
    </source>
</evidence>
<keyword evidence="4" id="KW-1185">Reference proteome</keyword>
<evidence type="ECO:0008006" key="5">
    <source>
        <dbReference type="Google" id="ProtNLM"/>
    </source>
</evidence>